<dbReference type="RefSeq" id="XP_040717292.1">
    <property type="nucleotide sequence ID" value="XM_040853904.1"/>
</dbReference>
<dbReference type="GeneID" id="63770116"/>
<keyword evidence="2" id="KW-0808">Transferase</keyword>
<dbReference type="Gene3D" id="3.40.640.10">
    <property type="entry name" value="Type I PLP-dependent aspartate aminotransferase-like (Major domain)"/>
    <property type="match status" value="1"/>
</dbReference>
<dbReference type="SUPFAM" id="SSF53383">
    <property type="entry name" value="PLP-dependent transferases"/>
    <property type="match status" value="1"/>
</dbReference>
<sequence length="435" mass="48566">MENPDVEAVREREYPHMNNGTYLDHGGATIYTKSAVEAFTRKMVTNLYGNPHSENSPAKLSGNVVDEVREKTLHFLGADPEHYDLVFVANATAAIKLVADSFSDLAEKSRTRRFWYGYHYDAHTSLVGVRELARSYCFESDGDVEAWLDFPRVSLSVDRHHSEELGLFAYPAQSNMSGKRLPLGWSGRVRDAKHLQNTYTLLDAAAFAMTSPMELVFQDVAYAPDFTCLSLYKIFGFPDIGALVVRRDSGHILTLRKYFGGGTVTNVSAIGETWYRSKGLQGPTYKLHEGLEDGTLPFHSILALGEAIDVHGQLYKSMSRVSEHTSFLVSRLYRGLTELSHGNGRAVVKVYSEPGTAFDDPRTQGSVVAFNVLTEDGGYVPYTEVERRANDRGIYIRSGGESKFFRFAFFLFSPFFWDVGDCKGKKGWLTSPSGV</sequence>
<dbReference type="STRING" id="1141098.A0A1Y2E442"/>
<accession>A0A1Y2E442</accession>
<feature type="domain" description="Aminotransferase class V" evidence="1">
    <location>
        <begin position="22"/>
        <end position="341"/>
    </location>
</feature>
<dbReference type="InterPro" id="IPR015422">
    <property type="entry name" value="PyrdxlP-dep_Trfase_small"/>
</dbReference>
<name>A0A1Y2E442_9PEZI</name>
<proteinExistence type="predicted"/>
<dbReference type="EMBL" id="MCFJ01000005">
    <property type="protein sequence ID" value="ORY66328.1"/>
    <property type="molecule type" value="Genomic_DNA"/>
</dbReference>
<dbReference type="AlphaFoldDB" id="A0A1Y2E442"/>
<dbReference type="PANTHER" id="PTHR14237:SF80">
    <property type="entry name" value="MOLYBDENUM COFACTOR SULFURASE"/>
    <property type="match status" value="1"/>
</dbReference>
<dbReference type="InterPro" id="IPR015424">
    <property type="entry name" value="PyrdxlP-dep_Trfase"/>
</dbReference>
<evidence type="ECO:0000259" key="1">
    <source>
        <dbReference type="Pfam" id="PF00266"/>
    </source>
</evidence>
<dbReference type="GO" id="GO:0008265">
    <property type="term" value="F:molybdenum cofactor sulfurtransferase activity"/>
    <property type="evidence" value="ECO:0007669"/>
    <property type="project" value="TreeGrafter"/>
</dbReference>
<gene>
    <name evidence="2" type="ORF">BCR38DRAFT_177409</name>
</gene>
<dbReference type="PANTHER" id="PTHR14237">
    <property type="entry name" value="MOLYBDOPTERIN COFACTOR SULFURASE MOSC"/>
    <property type="match status" value="1"/>
</dbReference>
<dbReference type="Proteomes" id="UP000193689">
    <property type="component" value="Unassembled WGS sequence"/>
</dbReference>
<dbReference type="InParanoid" id="A0A1Y2E442"/>
<dbReference type="InterPro" id="IPR015421">
    <property type="entry name" value="PyrdxlP-dep_Trfase_major"/>
</dbReference>
<organism evidence="2 3">
    <name type="scientific">Pseudomassariella vexata</name>
    <dbReference type="NCBI Taxonomy" id="1141098"/>
    <lineage>
        <taxon>Eukaryota</taxon>
        <taxon>Fungi</taxon>
        <taxon>Dikarya</taxon>
        <taxon>Ascomycota</taxon>
        <taxon>Pezizomycotina</taxon>
        <taxon>Sordariomycetes</taxon>
        <taxon>Xylariomycetidae</taxon>
        <taxon>Amphisphaeriales</taxon>
        <taxon>Pseudomassariaceae</taxon>
        <taxon>Pseudomassariella</taxon>
    </lineage>
</organism>
<keyword evidence="3" id="KW-1185">Reference proteome</keyword>
<reference evidence="2 3" key="1">
    <citation type="submission" date="2016-07" db="EMBL/GenBank/DDBJ databases">
        <title>Pervasive Adenine N6-methylation of Active Genes in Fungi.</title>
        <authorList>
            <consortium name="DOE Joint Genome Institute"/>
            <person name="Mondo S.J."/>
            <person name="Dannebaum R.O."/>
            <person name="Kuo R.C."/>
            <person name="Labutti K."/>
            <person name="Haridas S."/>
            <person name="Kuo A."/>
            <person name="Salamov A."/>
            <person name="Ahrendt S.R."/>
            <person name="Lipzen A."/>
            <person name="Sullivan W."/>
            <person name="Andreopoulos W.B."/>
            <person name="Clum A."/>
            <person name="Lindquist E."/>
            <person name="Daum C."/>
            <person name="Ramamoorthy G.K."/>
            <person name="Gryganskyi A."/>
            <person name="Culley D."/>
            <person name="Magnuson J.K."/>
            <person name="James T.Y."/>
            <person name="O'Malley M.A."/>
            <person name="Stajich J.E."/>
            <person name="Spatafora J.W."/>
            <person name="Visel A."/>
            <person name="Grigoriev I.V."/>
        </authorList>
    </citation>
    <scope>NUCLEOTIDE SEQUENCE [LARGE SCALE GENOMIC DNA]</scope>
    <source>
        <strain evidence="2 3">CBS 129021</strain>
    </source>
</reference>
<evidence type="ECO:0000313" key="3">
    <source>
        <dbReference type="Proteomes" id="UP000193689"/>
    </source>
</evidence>
<dbReference type="InterPro" id="IPR000192">
    <property type="entry name" value="Aminotrans_V_dom"/>
</dbReference>
<evidence type="ECO:0000313" key="2">
    <source>
        <dbReference type="EMBL" id="ORY66328.1"/>
    </source>
</evidence>
<dbReference type="OrthoDB" id="10264306at2759"/>
<dbReference type="GO" id="GO:0043545">
    <property type="term" value="P:molybdopterin cofactor metabolic process"/>
    <property type="evidence" value="ECO:0007669"/>
    <property type="project" value="TreeGrafter"/>
</dbReference>
<comment type="caution">
    <text evidence="2">The sequence shown here is derived from an EMBL/GenBank/DDBJ whole genome shotgun (WGS) entry which is preliminary data.</text>
</comment>
<dbReference type="Gene3D" id="3.90.1150.10">
    <property type="entry name" value="Aspartate Aminotransferase, domain 1"/>
    <property type="match status" value="1"/>
</dbReference>
<protein>
    <submittedName>
        <fullName evidence="2">Pyridoxal phosphate-dependent transferase</fullName>
    </submittedName>
</protein>
<dbReference type="Pfam" id="PF00266">
    <property type="entry name" value="Aminotran_5"/>
    <property type="match status" value="1"/>
</dbReference>